<dbReference type="InterPro" id="IPR041633">
    <property type="entry name" value="Polbeta"/>
</dbReference>
<gene>
    <name evidence="2" type="ORF">NWE73_06175</name>
</gene>
<protein>
    <submittedName>
        <fullName evidence="2">Nucleotidyltransferase domain-containing protein</fullName>
    </submittedName>
</protein>
<comment type="caution">
    <text evidence="2">The sequence shown here is derived from an EMBL/GenBank/DDBJ whole genome shotgun (WGS) entry which is preliminary data.</text>
</comment>
<dbReference type="RefSeq" id="WP_277577417.1">
    <property type="nucleotide sequence ID" value="NZ_JANRMI010000002.1"/>
</dbReference>
<dbReference type="PANTHER" id="PTHR33933:SF1">
    <property type="entry name" value="PROTEIN ADENYLYLTRANSFERASE MNTA-RELATED"/>
    <property type="match status" value="1"/>
</dbReference>
<sequence length="106" mass="11929">MAVADEKLPNIIRILTKEFHPKRILLFGSRARGDNHAASDYDLVLIGASSSLPKVERMQRASDLLYPLGVTADVFFYSEQEFNDWKDEFSSIPEVASREGLELDLG</sequence>
<dbReference type="CDD" id="cd05403">
    <property type="entry name" value="NT_KNTase_like"/>
    <property type="match status" value="1"/>
</dbReference>
<dbReference type="InterPro" id="IPR043519">
    <property type="entry name" value="NT_sf"/>
</dbReference>
<dbReference type="Pfam" id="PF18765">
    <property type="entry name" value="Polbeta"/>
    <property type="match status" value="1"/>
</dbReference>
<evidence type="ECO:0000313" key="2">
    <source>
        <dbReference type="EMBL" id="MDG0815939.1"/>
    </source>
</evidence>
<feature type="domain" description="Polymerase beta nucleotidyltransferase" evidence="1">
    <location>
        <begin position="10"/>
        <end position="79"/>
    </location>
</feature>
<dbReference type="InterPro" id="IPR052548">
    <property type="entry name" value="Type_VII_TA_antitoxin"/>
</dbReference>
<reference evidence="2" key="1">
    <citation type="submission" date="2022-08" db="EMBL/GenBank/DDBJ databases">
        <title>Novel Bdellovibrio Species Isolated from Svalbard: Designation Bdellovibrio svalbardensis.</title>
        <authorList>
            <person name="Mitchell R.J."/>
            <person name="Choi S.Y."/>
        </authorList>
    </citation>
    <scope>NUCLEOTIDE SEQUENCE</scope>
    <source>
        <strain evidence="2">PAP01</strain>
    </source>
</reference>
<dbReference type="Proteomes" id="UP001152321">
    <property type="component" value="Unassembled WGS sequence"/>
</dbReference>
<evidence type="ECO:0000259" key="1">
    <source>
        <dbReference type="Pfam" id="PF18765"/>
    </source>
</evidence>
<organism evidence="2 3">
    <name type="scientific">Bdellovibrio svalbardensis</name>
    <dbReference type="NCBI Taxonomy" id="2972972"/>
    <lineage>
        <taxon>Bacteria</taxon>
        <taxon>Pseudomonadati</taxon>
        <taxon>Bdellovibrionota</taxon>
        <taxon>Bdellovibrionia</taxon>
        <taxon>Bdellovibrionales</taxon>
        <taxon>Pseudobdellovibrionaceae</taxon>
        <taxon>Bdellovibrio</taxon>
    </lineage>
</organism>
<proteinExistence type="predicted"/>
<dbReference type="EMBL" id="JANRMI010000002">
    <property type="protein sequence ID" value="MDG0815939.1"/>
    <property type="molecule type" value="Genomic_DNA"/>
</dbReference>
<name>A0ABT6DGF2_9BACT</name>
<evidence type="ECO:0000313" key="3">
    <source>
        <dbReference type="Proteomes" id="UP001152321"/>
    </source>
</evidence>
<dbReference type="PANTHER" id="PTHR33933">
    <property type="entry name" value="NUCLEOTIDYLTRANSFERASE"/>
    <property type="match status" value="1"/>
</dbReference>
<accession>A0ABT6DGF2</accession>
<dbReference type="Gene3D" id="3.30.460.10">
    <property type="entry name" value="Beta Polymerase, domain 2"/>
    <property type="match status" value="1"/>
</dbReference>
<keyword evidence="3" id="KW-1185">Reference proteome</keyword>
<dbReference type="SUPFAM" id="SSF81301">
    <property type="entry name" value="Nucleotidyltransferase"/>
    <property type="match status" value="1"/>
</dbReference>